<name>A0A6C0LUI7_9ZZZZ</name>
<proteinExistence type="predicted"/>
<protein>
    <submittedName>
        <fullName evidence="1">Uncharacterized protein</fullName>
    </submittedName>
</protein>
<organism evidence="1">
    <name type="scientific">viral metagenome</name>
    <dbReference type="NCBI Taxonomy" id="1070528"/>
    <lineage>
        <taxon>unclassified sequences</taxon>
        <taxon>metagenomes</taxon>
        <taxon>organismal metagenomes</taxon>
    </lineage>
</organism>
<accession>A0A6C0LUI7</accession>
<dbReference type="AlphaFoldDB" id="A0A6C0LUI7"/>
<sequence length="288" mass="31519">MFKLTPQVKRNVVANLVNTKSGGSVGQHLETITKPNITGTYHYTSKDFKGQDYVTTDNIISGEFMVPLMNSNNESKGWVSWQDLAYPTSESKWPVQESVTISFGNKNNANTYHGSALNVATGGFYDEGTPYKFCVSNGKGDKAVITITNVGNGVRSMVVSRASDTYHYTSKDFKGQDYVSNENIISGEFIVPLVNSNNESQGWLSWQNLAYPTGEPNMSVQESVTISFGNNNNANTYHGSALSVAKGGYYDEGTPYKFSINDGKGNKAVITITNIGDGERNLVFERVN</sequence>
<dbReference type="EMBL" id="MN740567">
    <property type="protein sequence ID" value="QHU34083.1"/>
    <property type="molecule type" value="Genomic_DNA"/>
</dbReference>
<evidence type="ECO:0000313" key="1">
    <source>
        <dbReference type="EMBL" id="QHU34083.1"/>
    </source>
</evidence>
<reference evidence="1" key="1">
    <citation type="journal article" date="2020" name="Nature">
        <title>Giant virus diversity and host interactions through global metagenomics.</title>
        <authorList>
            <person name="Schulz F."/>
            <person name="Roux S."/>
            <person name="Paez-Espino D."/>
            <person name="Jungbluth S."/>
            <person name="Walsh D.A."/>
            <person name="Denef V.J."/>
            <person name="McMahon K.D."/>
            <person name="Konstantinidis K.T."/>
            <person name="Eloe-Fadrosh E.A."/>
            <person name="Kyrpides N.C."/>
            <person name="Woyke T."/>
        </authorList>
    </citation>
    <scope>NUCLEOTIDE SEQUENCE</scope>
    <source>
        <strain evidence="1">GVMAG-S-1016713-123</strain>
    </source>
</reference>